<accession>A0A8J7RJ70</accession>
<dbReference type="RefSeq" id="WP_209335440.1">
    <property type="nucleotide sequence ID" value="NZ_JAGIYY010000003.1"/>
</dbReference>
<comment type="caution">
    <text evidence="1">The sequence shown here is derived from an EMBL/GenBank/DDBJ whole genome shotgun (WGS) entry which is preliminary data.</text>
</comment>
<evidence type="ECO:0000313" key="2">
    <source>
        <dbReference type="Proteomes" id="UP000666240"/>
    </source>
</evidence>
<name>A0A8J7RJ70_9HYPH</name>
<keyword evidence="2" id="KW-1185">Reference proteome</keyword>
<sequence>MSSLVDVVIARLRDTSGSPFRLVEPIAELAALKDGPNTTPAAFVVILEEVAGESERLTGPVLQPVEVDLGVYIVTSNVSDATGGAAAGEIDSLKAWVRQQMIGFAPNAEHGEPFTLIAGKLVRAAKGSVWWGETYGVTTWLEQQA</sequence>
<evidence type="ECO:0000313" key="1">
    <source>
        <dbReference type="EMBL" id="MBP0439436.1"/>
    </source>
</evidence>
<dbReference type="Pfam" id="PF23840">
    <property type="entry name" value="Phage_tail_terminator"/>
    <property type="match status" value="1"/>
</dbReference>
<dbReference type="AlphaFoldDB" id="A0A8J7RJ70"/>
<protein>
    <submittedName>
        <fullName evidence="1">Uncharacterized protein</fullName>
    </submittedName>
</protein>
<reference evidence="1" key="1">
    <citation type="submission" date="2021-03" db="EMBL/GenBank/DDBJ databases">
        <title>Genome sequencing and assembly of Tianweitania sediminis.</title>
        <authorList>
            <person name="Chhetri G."/>
        </authorList>
    </citation>
    <scope>NUCLEOTIDE SEQUENCE</scope>
    <source>
        <strain evidence="1">Z8</strain>
    </source>
</reference>
<organism evidence="1 2">
    <name type="scientific">Tianweitania sediminis</name>
    <dbReference type="NCBI Taxonomy" id="1502156"/>
    <lineage>
        <taxon>Bacteria</taxon>
        <taxon>Pseudomonadati</taxon>
        <taxon>Pseudomonadota</taxon>
        <taxon>Alphaproteobacteria</taxon>
        <taxon>Hyphomicrobiales</taxon>
        <taxon>Phyllobacteriaceae</taxon>
        <taxon>Tianweitania</taxon>
    </lineage>
</organism>
<dbReference type="InterPro" id="IPR056912">
    <property type="entry name" value="Phage_JBD30_tail_term-like"/>
</dbReference>
<dbReference type="EMBL" id="JAGIYY010000003">
    <property type="protein sequence ID" value="MBP0439436.1"/>
    <property type="molecule type" value="Genomic_DNA"/>
</dbReference>
<gene>
    <name evidence="1" type="ORF">J5Y06_12315</name>
</gene>
<dbReference type="Proteomes" id="UP000666240">
    <property type="component" value="Unassembled WGS sequence"/>
</dbReference>
<proteinExistence type="predicted"/>